<name>A0ABM3E429_SALSA</name>
<dbReference type="Proteomes" id="UP001652741">
    <property type="component" value="Chromosome ssa27"/>
</dbReference>
<dbReference type="InterPro" id="IPR004178">
    <property type="entry name" value="CaM-bd_dom"/>
</dbReference>
<evidence type="ECO:0000256" key="8">
    <source>
        <dbReference type="ARBA" id="ARBA00023303"/>
    </source>
</evidence>
<evidence type="ECO:0000256" key="2">
    <source>
        <dbReference type="ARBA" id="ARBA00022448"/>
    </source>
</evidence>
<feature type="transmembrane region" description="Helical" evidence="9">
    <location>
        <begin position="217"/>
        <end position="237"/>
    </location>
</feature>
<evidence type="ECO:0000256" key="5">
    <source>
        <dbReference type="ARBA" id="ARBA00022989"/>
    </source>
</evidence>
<dbReference type="PANTHER" id="PTHR10153">
    <property type="entry name" value="SMALL CONDUCTANCE CALCIUM-ACTIVATED POTASSIUM CHANNEL"/>
    <property type="match status" value="1"/>
</dbReference>
<evidence type="ECO:0000313" key="13">
    <source>
        <dbReference type="RefSeq" id="XP_045565828.1"/>
    </source>
</evidence>
<protein>
    <submittedName>
        <fullName evidence="13">Small conductance calcium-activated potassium channel protein 3-like</fullName>
    </submittedName>
</protein>
<evidence type="ECO:0000256" key="6">
    <source>
        <dbReference type="ARBA" id="ARBA00023065"/>
    </source>
</evidence>
<feature type="transmembrane region" description="Helical" evidence="9">
    <location>
        <begin position="187"/>
        <end position="205"/>
    </location>
</feature>
<keyword evidence="12" id="KW-1185">Reference proteome</keyword>
<evidence type="ECO:0000259" key="11">
    <source>
        <dbReference type="SMART" id="SM01053"/>
    </source>
</evidence>
<evidence type="ECO:0000256" key="9">
    <source>
        <dbReference type="SAM" id="Phobius"/>
    </source>
</evidence>
<dbReference type="Pfam" id="PF02888">
    <property type="entry name" value="CaMBD"/>
    <property type="match status" value="1"/>
</dbReference>
<comment type="subcellular location">
    <subcellularLocation>
        <location evidence="1">Membrane</location>
        <topology evidence="1">Multi-pass membrane protein</topology>
    </subcellularLocation>
</comment>
<organism evidence="12 13">
    <name type="scientific">Salmo salar</name>
    <name type="common">Atlantic salmon</name>
    <dbReference type="NCBI Taxonomy" id="8030"/>
    <lineage>
        <taxon>Eukaryota</taxon>
        <taxon>Metazoa</taxon>
        <taxon>Chordata</taxon>
        <taxon>Craniata</taxon>
        <taxon>Vertebrata</taxon>
        <taxon>Euteleostomi</taxon>
        <taxon>Actinopterygii</taxon>
        <taxon>Neopterygii</taxon>
        <taxon>Teleostei</taxon>
        <taxon>Protacanthopterygii</taxon>
        <taxon>Salmoniformes</taxon>
        <taxon>Salmonidae</taxon>
        <taxon>Salmoninae</taxon>
        <taxon>Salmo</taxon>
    </lineage>
</organism>
<dbReference type="GeneID" id="106588179"/>
<keyword evidence="5 9" id="KW-1133">Transmembrane helix</keyword>
<evidence type="ECO:0000256" key="4">
    <source>
        <dbReference type="ARBA" id="ARBA00022860"/>
    </source>
</evidence>
<keyword evidence="3 9" id="KW-0812">Transmembrane</keyword>
<feature type="chain" id="PRO_5046922087" evidence="10">
    <location>
        <begin position="21"/>
        <end position="401"/>
    </location>
</feature>
<gene>
    <name evidence="13" type="primary">LOC106588179</name>
</gene>
<dbReference type="InterPro" id="IPR015449">
    <property type="entry name" value="K_chnl_Ca-activ_SK"/>
</dbReference>
<keyword evidence="6" id="KW-0406">Ion transport</keyword>
<dbReference type="RefSeq" id="XP_045565828.1">
    <property type="nucleotide sequence ID" value="XM_045709872.1"/>
</dbReference>
<keyword evidence="10" id="KW-0732">Signal</keyword>
<evidence type="ECO:0000256" key="10">
    <source>
        <dbReference type="SAM" id="SignalP"/>
    </source>
</evidence>
<feature type="transmembrane region" description="Helical" evidence="9">
    <location>
        <begin position="151"/>
        <end position="175"/>
    </location>
</feature>
<keyword evidence="2" id="KW-0813">Transport</keyword>
<accession>A0ABM3E429</accession>
<proteinExistence type="predicted"/>
<evidence type="ECO:0000256" key="1">
    <source>
        <dbReference type="ARBA" id="ARBA00004141"/>
    </source>
</evidence>
<dbReference type="SMART" id="SM01053">
    <property type="entry name" value="CaMBD"/>
    <property type="match status" value="1"/>
</dbReference>
<feature type="transmembrane region" description="Helical" evidence="9">
    <location>
        <begin position="123"/>
        <end position="139"/>
    </location>
</feature>
<reference evidence="13" key="1">
    <citation type="submission" date="2025-08" db="UniProtKB">
        <authorList>
            <consortium name="RefSeq"/>
        </authorList>
    </citation>
    <scope>IDENTIFICATION</scope>
</reference>
<sequence>MAMKSVISLSSLILLGLVIAYHICEVQLYIHDNGSEDWQIAMTTERVSLIALELFVAAVHPFPVGLPLSWQAMSPTLSETELEIVLALPMFLRLYLLGRALMLHSRLYTDTASRSIGALNKPATVDIHIIILTCIQIHFNSRFVVKTLMTIYPGTVLMIFSVSLWLVAAWGLHVCERHHNYKDLSSNYMEALWMVSVTFLSIGYGDVVPHTYCGRSICLLTGIMGAGCTVLVVAVVARKLELTRAEKHVHNFMMDSHFTKGIKIAAANVLRETWMIYKHTKLARKRDHCRVRMHQRKLLLAIHQLRDVKMERRKLADQANTLVDLCKMQNLMYDMLSEVSGLRGDLETHTNSLQQNVEELREGFRTLIPLLSSTLSTQNSSIRHLLREREEQADTENGRAG</sequence>
<feature type="domain" description="Calmodulin-binding" evidence="11">
    <location>
        <begin position="255"/>
        <end position="331"/>
    </location>
</feature>
<dbReference type="SUPFAM" id="SSF81324">
    <property type="entry name" value="Voltage-gated potassium channels"/>
    <property type="match status" value="1"/>
</dbReference>
<dbReference type="Gene3D" id="1.10.287.70">
    <property type="match status" value="2"/>
</dbReference>
<keyword evidence="8" id="KW-0407">Ion channel</keyword>
<dbReference type="InterPro" id="IPR036122">
    <property type="entry name" value="CaM-bd_dom_sf"/>
</dbReference>
<evidence type="ECO:0000256" key="7">
    <source>
        <dbReference type="ARBA" id="ARBA00023136"/>
    </source>
</evidence>
<evidence type="ECO:0000256" key="3">
    <source>
        <dbReference type="ARBA" id="ARBA00022692"/>
    </source>
</evidence>
<keyword evidence="7 9" id="KW-0472">Membrane</keyword>
<feature type="signal peptide" evidence="10">
    <location>
        <begin position="1"/>
        <end position="20"/>
    </location>
</feature>
<dbReference type="Pfam" id="PF03530">
    <property type="entry name" value="SK_channel"/>
    <property type="match status" value="1"/>
</dbReference>
<evidence type="ECO:0000313" key="12">
    <source>
        <dbReference type="Proteomes" id="UP001652741"/>
    </source>
</evidence>
<dbReference type="Pfam" id="PF07885">
    <property type="entry name" value="Ion_trans_2"/>
    <property type="match status" value="1"/>
</dbReference>
<dbReference type="SUPFAM" id="SSF81327">
    <property type="entry name" value="Small-conductance potassium channel"/>
    <property type="match status" value="1"/>
</dbReference>
<feature type="transmembrane region" description="Helical" evidence="9">
    <location>
        <begin position="84"/>
        <end position="102"/>
    </location>
</feature>
<keyword evidence="4" id="KW-0112">Calmodulin-binding</keyword>
<dbReference type="InterPro" id="IPR013099">
    <property type="entry name" value="K_chnl_dom"/>
</dbReference>